<protein>
    <submittedName>
        <fullName evidence="2">Uncharacterized protein</fullName>
    </submittedName>
</protein>
<reference evidence="2" key="2">
    <citation type="submission" date="2021-01" db="EMBL/GenBank/DDBJ databases">
        <authorList>
            <person name="Schikora-Tamarit M.A."/>
        </authorList>
    </citation>
    <scope>NUCLEOTIDE SEQUENCE</scope>
    <source>
        <strain evidence="2">NCAIM Y.01608</strain>
    </source>
</reference>
<sequence length="343" mass="38746">MVQKQLSVHEERRIVVDEPAQKKLQCVERVVENNRAFWKRVAQLPSQHVVDDEKAEGNKQKRRQPPNNRVSKQIAASHGVSEPENGVYGLDRLLRFSRNRLVFNDLDNKVVVRVAFKALVPVARGLVLPINLRNRWSDIVRVQSSVCQQMLQSDLGSVGQRLESCWLLGSIVQLNKPLVVVVKVWVQRDLLLPRASFLDGTADAHPRNSKEADPFGGRGKAQTDAGQHQRFPPVESEWSFNVELGAGVGGGGNEEEQRRVEQNKTRDGGIRTLEHQQRRRQERNQWLAAGGPESQVHEDHRADAQQGAHLSHENIRHVVGELVADFGKFKLAIKSPKGTHRRK</sequence>
<feature type="region of interest" description="Disordered" evidence="1">
    <location>
        <begin position="201"/>
        <end position="232"/>
    </location>
</feature>
<keyword evidence="3" id="KW-1185">Reference proteome</keyword>
<comment type="caution">
    <text evidence="2">The sequence shown here is derived from an EMBL/GenBank/DDBJ whole genome shotgun (WGS) entry which is preliminary data.</text>
</comment>
<organism evidence="2 3">
    <name type="scientific">Ogataea polymorpha</name>
    <dbReference type="NCBI Taxonomy" id="460523"/>
    <lineage>
        <taxon>Eukaryota</taxon>
        <taxon>Fungi</taxon>
        <taxon>Dikarya</taxon>
        <taxon>Ascomycota</taxon>
        <taxon>Saccharomycotina</taxon>
        <taxon>Pichiomycetes</taxon>
        <taxon>Pichiales</taxon>
        <taxon>Pichiaceae</taxon>
        <taxon>Ogataea</taxon>
    </lineage>
</organism>
<evidence type="ECO:0000313" key="3">
    <source>
        <dbReference type="Proteomes" id="UP000788993"/>
    </source>
</evidence>
<dbReference type="EMBL" id="JAEUBD010001178">
    <property type="protein sequence ID" value="KAH3665260.1"/>
    <property type="molecule type" value="Genomic_DNA"/>
</dbReference>
<gene>
    <name evidence="2" type="ORF">OGATHE_004075</name>
</gene>
<feature type="region of interest" description="Disordered" evidence="1">
    <location>
        <begin position="246"/>
        <end position="269"/>
    </location>
</feature>
<dbReference type="Proteomes" id="UP000788993">
    <property type="component" value="Unassembled WGS sequence"/>
</dbReference>
<feature type="compositionally biased region" description="Basic and acidic residues" evidence="1">
    <location>
        <begin position="255"/>
        <end position="269"/>
    </location>
</feature>
<feature type="compositionally biased region" description="Basic and acidic residues" evidence="1">
    <location>
        <begin position="49"/>
        <end position="59"/>
    </location>
</feature>
<proteinExistence type="predicted"/>
<name>A0A9P8P572_9ASCO</name>
<dbReference type="AlphaFoldDB" id="A0A9P8P572"/>
<accession>A0A9P8P572</accession>
<feature type="region of interest" description="Disordered" evidence="1">
    <location>
        <begin position="49"/>
        <end position="80"/>
    </location>
</feature>
<evidence type="ECO:0000256" key="1">
    <source>
        <dbReference type="SAM" id="MobiDB-lite"/>
    </source>
</evidence>
<feature type="compositionally biased region" description="Basic and acidic residues" evidence="1">
    <location>
        <begin position="202"/>
        <end position="213"/>
    </location>
</feature>
<reference evidence="2" key="1">
    <citation type="journal article" date="2021" name="Open Biol.">
        <title>Shared evolutionary footprints suggest mitochondrial oxidative damage underlies multiple complex I losses in fungi.</title>
        <authorList>
            <person name="Schikora-Tamarit M.A."/>
            <person name="Marcet-Houben M."/>
            <person name="Nosek J."/>
            <person name="Gabaldon T."/>
        </authorList>
    </citation>
    <scope>NUCLEOTIDE SEQUENCE</scope>
    <source>
        <strain evidence="2">NCAIM Y.01608</strain>
    </source>
</reference>
<evidence type="ECO:0000313" key="2">
    <source>
        <dbReference type="EMBL" id="KAH3665260.1"/>
    </source>
</evidence>